<dbReference type="EMBL" id="MFFM01000011">
    <property type="protein sequence ID" value="OGF13891.1"/>
    <property type="molecule type" value="Genomic_DNA"/>
</dbReference>
<dbReference type="GO" id="GO:0006083">
    <property type="term" value="P:acetate metabolic process"/>
    <property type="evidence" value="ECO:0007669"/>
    <property type="project" value="TreeGrafter"/>
</dbReference>
<dbReference type="CDD" id="cd24011">
    <property type="entry name" value="ASKHA_NBD_BK"/>
    <property type="match status" value="1"/>
</dbReference>
<evidence type="ECO:0000256" key="6">
    <source>
        <dbReference type="ARBA" id="ARBA00022777"/>
    </source>
</evidence>
<dbReference type="InterPro" id="IPR043129">
    <property type="entry name" value="ATPase_NBD"/>
</dbReference>
<dbReference type="EC" id="2.7.2.7" evidence="9"/>
<dbReference type="PRINTS" id="PR00471">
    <property type="entry name" value="ACETATEKNASE"/>
</dbReference>
<protein>
    <recommendedName>
        <fullName evidence="9">Probable butyrate kinase</fullName>
        <shortName evidence="9">BK</shortName>
        <ecNumber evidence="9">2.7.2.7</ecNumber>
    </recommendedName>
    <alternativeName>
        <fullName evidence="9">Branched-chain carboxylic acid kinase</fullName>
    </alternativeName>
</protein>
<dbReference type="PIRSF" id="PIRSF036458">
    <property type="entry name" value="Butyrate_kin"/>
    <property type="match status" value="1"/>
</dbReference>
<evidence type="ECO:0000256" key="10">
    <source>
        <dbReference type="RuleBase" id="RU003835"/>
    </source>
</evidence>
<dbReference type="SUPFAM" id="SSF53067">
    <property type="entry name" value="Actin-like ATPase domain"/>
    <property type="match status" value="2"/>
</dbReference>
<dbReference type="GO" id="GO:0047761">
    <property type="term" value="F:butyrate kinase activity"/>
    <property type="evidence" value="ECO:0007669"/>
    <property type="project" value="UniProtKB-UniRule"/>
</dbReference>
<keyword evidence="7 9" id="KW-0067">ATP-binding</keyword>
<organism evidence="11 12">
    <name type="scientific">Candidatus Edwardsbacteria bacterium GWF2_54_11</name>
    <dbReference type="NCBI Taxonomy" id="1817851"/>
    <lineage>
        <taxon>Bacteria</taxon>
        <taxon>Candidatus Edwardsiibacteriota</taxon>
    </lineage>
</organism>
<dbReference type="AlphaFoldDB" id="A0A1F5RIN7"/>
<dbReference type="Gene3D" id="3.30.420.40">
    <property type="match status" value="2"/>
</dbReference>
<evidence type="ECO:0000313" key="12">
    <source>
        <dbReference type="Proteomes" id="UP000177230"/>
    </source>
</evidence>
<dbReference type="PANTHER" id="PTHR21060">
    <property type="entry name" value="ACETATE KINASE"/>
    <property type="match status" value="1"/>
</dbReference>
<dbReference type="InterPro" id="IPR011245">
    <property type="entry name" value="Butyrate_kin"/>
</dbReference>
<name>A0A1F5RIN7_9BACT</name>
<accession>A0A1F5RIN7</accession>
<evidence type="ECO:0000256" key="4">
    <source>
        <dbReference type="ARBA" id="ARBA00022679"/>
    </source>
</evidence>
<evidence type="ECO:0000313" key="11">
    <source>
        <dbReference type="EMBL" id="OGF13891.1"/>
    </source>
</evidence>
<keyword evidence="3 9" id="KW-0963">Cytoplasm</keyword>
<comment type="subcellular location">
    <subcellularLocation>
        <location evidence="1 9">Cytoplasm</location>
    </subcellularLocation>
</comment>
<keyword evidence="4 9" id="KW-0808">Transferase</keyword>
<dbReference type="GO" id="GO:0008776">
    <property type="term" value="F:acetate kinase activity"/>
    <property type="evidence" value="ECO:0007669"/>
    <property type="project" value="TreeGrafter"/>
</dbReference>
<dbReference type="NCBIfam" id="NF002834">
    <property type="entry name" value="PRK03011.1-5"/>
    <property type="match status" value="1"/>
</dbReference>
<dbReference type="GO" id="GO:0005524">
    <property type="term" value="F:ATP binding"/>
    <property type="evidence" value="ECO:0007669"/>
    <property type="project" value="UniProtKB-KW"/>
</dbReference>
<dbReference type="NCBIfam" id="TIGR02707">
    <property type="entry name" value="butyr_kinase"/>
    <property type="match status" value="1"/>
</dbReference>
<comment type="caution">
    <text evidence="11">The sequence shown here is derived from an EMBL/GenBank/DDBJ whole genome shotgun (WGS) entry which is preliminary data.</text>
</comment>
<dbReference type="PANTHER" id="PTHR21060:SF3">
    <property type="entry name" value="BUTYRATE KINASE 2-RELATED"/>
    <property type="match status" value="1"/>
</dbReference>
<comment type="similarity">
    <text evidence="2 9 10">Belongs to the acetokinase family.</text>
</comment>
<keyword evidence="5 9" id="KW-0547">Nucleotide-binding</keyword>
<dbReference type="InterPro" id="IPR000890">
    <property type="entry name" value="Aliphatic_acid_kin_short-chain"/>
</dbReference>
<dbReference type="Proteomes" id="UP000177230">
    <property type="component" value="Unassembled WGS sequence"/>
</dbReference>
<dbReference type="PROSITE" id="PS01075">
    <property type="entry name" value="ACETATE_KINASE_1"/>
    <property type="match status" value="1"/>
</dbReference>
<reference evidence="11 12" key="1">
    <citation type="journal article" date="2016" name="Nat. Commun.">
        <title>Thousands of microbial genomes shed light on interconnected biogeochemical processes in an aquifer system.</title>
        <authorList>
            <person name="Anantharaman K."/>
            <person name="Brown C.T."/>
            <person name="Hug L.A."/>
            <person name="Sharon I."/>
            <person name="Castelle C.J."/>
            <person name="Probst A.J."/>
            <person name="Thomas B.C."/>
            <person name="Singh A."/>
            <person name="Wilkins M.J."/>
            <person name="Karaoz U."/>
            <person name="Brodie E.L."/>
            <person name="Williams K.H."/>
            <person name="Hubbard S.S."/>
            <person name="Banfield J.F."/>
        </authorList>
    </citation>
    <scope>NUCLEOTIDE SEQUENCE [LARGE SCALE GENOMIC DNA]</scope>
</reference>
<sequence length="356" mass="38675">MPFKVLAINPGSTSTKIAVFEDDKPTFKQTLSHSAEELAPFKRITDQYDFRKKVIEEVLGKAGINVKELHAVIGRGGLFKPIPSGTYAVSQPMKDYILAGTGGDHASNLGCLIADDIARDAGVKAYIVDPVVVDELNPLARYSGLPEIPRVSIFHALNQKAVARRASKDLGKRYEELNLVMVHLGGGISVGIHEKGKVVDVNNALTGDGPFAPERSGGLPTGDLVKMCFSGRYTQAEMMKKLAGQGGCVSHLDTNDGREMEKRVKEGDAKTTLIIQAMAYQVSKCIGEMATVVNGKVDAVVLTGSFAYFPEFIEWIKERVAWIAEVLVYPGEDEMTALAEAGMRILKGEEQAREYN</sequence>
<keyword evidence="6 9" id="KW-0418">Kinase</keyword>
<comment type="catalytic activity">
    <reaction evidence="8 9">
        <text>butanoate + ATP = butanoyl phosphate + ADP</text>
        <dbReference type="Rhea" id="RHEA:13585"/>
        <dbReference type="ChEBI" id="CHEBI:17968"/>
        <dbReference type="ChEBI" id="CHEBI:30616"/>
        <dbReference type="ChEBI" id="CHEBI:58079"/>
        <dbReference type="ChEBI" id="CHEBI:456216"/>
        <dbReference type="EC" id="2.7.2.7"/>
    </reaction>
</comment>
<evidence type="ECO:0000256" key="9">
    <source>
        <dbReference type="HAMAP-Rule" id="MF_00542"/>
    </source>
</evidence>
<evidence type="ECO:0000256" key="7">
    <source>
        <dbReference type="ARBA" id="ARBA00022840"/>
    </source>
</evidence>
<evidence type="ECO:0000256" key="1">
    <source>
        <dbReference type="ARBA" id="ARBA00004496"/>
    </source>
</evidence>
<evidence type="ECO:0000256" key="2">
    <source>
        <dbReference type="ARBA" id="ARBA00008748"/>
    </source>
</evidence>
<evidence type="ECO:0000256" key="8">
    <source>
        <dbReference type="ARBA" id="ARBA00048596"/>
    </source>
</evidence>
<dbReference type="GO" id="GO:0005737">
    <property type="term" value="C:cytoplasm"/>
    <property type="evidence" value="ECO:0007669"/>
    <property type="project" value="UniProtKB-SubCell"/>
</dbReference>
<evidence type="ECO:0000256" key="3">
    <source>
        <dbReference type="ARBA" id="ARBA00022490"/>
    </source>
</evidence>
<dbReference type="InterPro" id="IPR023865">
    <property type="entry name" value="Aliphatic_acid_kinase_CS"/>
</dbReference>
<gene>
    <name evidence="9" type="primary">buk</name>
    <name evidence="11" type="ORF">A2024_10635</name>
</gene>
<proteinExistence type="inferred from homology"/>
<dbReference type="Pfam" id="PF00871">
    <property type="entry name" value="Acetate_kinase"/>
    <property type="match status" value="1"/>
</dbReference>
<dbReference type="HAMAP" id="MF_00542">
    <property type="entry name" value="Butyrate_kinase"/>
    <property type="match status" value="1"/>
</dbReference>
<evidence type="ECO:0000256" key="5">
    <source>
        <dbReference type="ARBA" id="ARBA00022741"/>
    </source>
</evidence>